<feature type="binding site" evidence="5">
    <location>
        <position position="105"/>
    </location>
    <ligand>
        <name>Mg(2+)</name>
        <dbReference type="ChEBI" id="CHEBI:18420"/>
    </ligand>
</feature>
<evidence type="ECO:0000256" key="1">
    <source>
        <dbReference type="ARBA" id="ARBA00022649"/>
    </source>
</evidence>
<keyword evidence="2 5" id="KW-0540">Nuclease</keyword>
<comment type="function">
    <text evidence="5">Toxic component of a toxin-antitoxin (TA) system. An RNase.</text>
</comment>
<keyword evidence="5" id="KW-0800">Toxin</keyword>
<keyword evidence="8" id="KW-1185">Reference proteome</keyword>
<evidence type="ECO:0000256" key="3">
    <source>
        <dbReference type="ARBA" id="ARBA00022723"/>
    </source>
</evidence>
<dbReference type="EC" id="3.1.-.-" evidence="5"/>
<dbReference type="InterPro" id="IPR022907">
    <property type="entry name" value="VapC_family"/>
</dbReference>
<dbReference type="Proteomes" id="UP000199169">
    <property type="component" value="Unassembled WGS sequence"/>
</dbReference>
<dbReference type="SUPFAM" id="SSF88723">
    <property type="entry name" value="PIN domain-like"/>
    <property type="match status" value="1"/>
</dbReference>
<dbReference type="GO" id="GO:0090729">
    <property type="term" value="F:toxin activity"/>
    <property type="evidence" value="ECO:0007669"/>
    <property type="project" value="UniProtKB-KW"/>
</dbReference>
<reference evidence="7 8" key="1">
    <citation type="submission" date="2016-06" db="EMBL/GenBank/DDBJ databases">
        <authorList>
            <person name="Kjaerup R.B."/>
            <person name="Dalgaard T.S."/>
            <person name="Juul-Madsen H.R."/>
        </authorList>
    </citation>
    <scope>NUCLEOTIDE SEQUENCE [LARGE SCALE GENOMIC DNA]</scope>
    <source>
        <strain evidence="7">3</strain>
    </source>
</reference>
<keyword evidence="3 5" id="KW-0479">Metal-binding</keyword>
<organism evidence="7 8">
    <name type="scientific">Candidatus Accumulibacter aalborgensis</name>
    <dbReference type="NCBI Taxonomy" id="1860102"/>
    <lineage>
        <taxon>Bacteria</taxon>
        <taxon>Pseudomonadati</taxon>
        <taxon>Pseudomonadota</taxon>
        <taxon>Betaproteobacteria</taxon>
        <taxon>Candidatus Accumulibacter</taxon>
    </lineage>
</organism>
<feature type="domain" description="PIN" evidence="6">
    <location>
        <begin position="4"/>
        <end position="125"/>
    </location>
</feature>
<evidence type="ECO:0000256" key="4">
    <source>
        <dbReference type="ARBA" id="ARBA00022801"/>
    </source>
</evidence>
<evidence type="ECO:0000256" key="2">
    <source>
        <dbReference type="ARBA" id="ARBA00022722"/>
    </source>
</evidence>
<dbReference type="GO" id="GO:0000287">
    <property type="term" value="F:magnesium ion binding"/>
    <property type="evidence" value="ECO:0007669"/>
    <property type="project" value="UniProtKB-UniRule"/>
</dbReference>
<keyword evidence="1 5" id="KW-1277">Toxin-antitoxin system</keyword>
<keyword evidence="5" id="KW-0460">Magnesium</keyword>
<dbReference type="InterPro" id="IPR029060">
    <property type="entry name" value="PIN-like_dom_sf"/>
</dbReference>
<sequence>MRALLDVNVLIALLDGGHLHHRLSREWLAGHLDAGWASCPLTQNGCIRILSQPAYPNSVPVARVAERLAEAAQHLAHAFWPDSISLLQADRVMWGRLLSSRQVTDAYLLALAVERGGRLVTLDRGVPLAAVKGAQSKHLVVLS</sequence>
<evidence type="ECO:0000313" key="8">
    <source>
        <dbReference type="Proteomes" id="UP000199169"/>
    </source>
</evidence>
<evidence type="ECO:0000313" key="7">
    <source>
        <dbReference type="EMBL" id="SBT06913.1"/>
    </source>
</evidence>
<dbReference type="Pfam" id="PF01850">
    <property type="entry name" value="PIN"/>
    <property type="match status" value="1"/>
</dbReference>
<dbReference type="AlphaFoldDB" id="A0A1A8XSK7"/>
<evidence type="ECO:0000256" key="5">
    <source>
        <dbReference type="HAMAP-Rule" id="MF_00265"/>
    </source>
</evidence>
<dbReference type="STRING" id="1860102.ACCAA_370011"/>
<dbReference type="GO" id="GO:0016788">
    <property type="term" value="F:hydrolase activity, acting on ester bonds"/>
    <property type="evidence" value="ECO:0007669"/>
    <property type="project" value="InterPro"/>
</dbReference>
<dbReference type="GO" id="GO:0004540">
    <property type="term" value="F:RNA nuclease activity"/>
    <property type="evidence" value="ECO:0007669"/>
    <property type="project" value="InterPro"/>
</dbReference>
<dbReference type="InterPro" id="IPR006226">
    <property type="entry name" value="Mtu_PIN"/>
</dbReference>
<proteinExistence type="inferred from homology"/>
<comment type="similarity">
    <text evidence="5">Belongs to the PINc/VapC protein family.</text>
</comment>
<gene>
    <name evidence="5 7" type="primary">vapC</name>
    <name evidence="7" type="ORF">ACCAA_370011</name>
</gene>
<dbReference type="InterPro" id="IPR002716">
    <property type="entry name" value="PIN_dom"/>
</dbReference>
<dbReference type="HAMAP" id="MF_00265">
    <property type="entry name" value="VapC_Nob1"/>
    <property type="match status" value="1"/>
</dbReference>
<protein>
    <recommendedName>
        <fullName evidence="5">Ribonuclease VapC</fullName>
        <shortName evidence="5">RNase VapC</shortName>
        <ecNumber evidence="5">3.1.-.-</ecNumber>
    </recommendedName>
    <alternativeName>
        <fullName evidence="5">Toxin VapC</fullName>
    </alternativeName>
</protein>
<feature type="binding site" evidence="5">
    <location>
        <position position="6"/>
    </location>
    <ligand>
        <name>Mg(2+)</name>
        <dbReference type="ChEBI" id="CHEBI:18420"/>
    </ligand>
</feature>
<dbReference type="EMBL" id="FLQX01000113">
    <property type="protein sequence ID" value="SBT06913.1"/>
    <property type="molecule type" value="Genomic_DNA"/>
</dbReference>
<keyword evidence="4 5" id="KW-0378">Hydrolase</keyword>
<dbReference type="NCBIfam" id="TIGR00028">
    <property type="entry name" value="Mtu_PIN_fam"/>
    <property type="match status" value="1"/>
</dbReference>
<name>A0A1A8XSK7_9PROT</name>
<dbReference type="GO" id="GO:0045926">
    <property type="term" value="P:negative regulation of growth"/>
    <property type="evidence" value="ECO:0007669"/>
    <property type="project" value="UniProtKB-ARBA"/>
</dbReference>
<accession>A0A1A8XSK7</accession>
<dbReference type="RefSeq" id="WP_186407413.1">
    <property type="nucleotide sequence ID" value="NZ_FLQX01000113.1"/>
</dbReference>
<comment type="cofactor">
    <cofactor evidence="5">
        <name>Mg(2+)</name>
        <dbReference type="ChEBI" id="CHEBI:18420"/>
    </cofactor>
</comment>
<evidence type="ECO:0000259" key="6">
    <source>
        <dbReference type="Pfam" id="PF01850"/>
    </source>
</evidence>